<dbReference type="EMBL" id="CP087880">
    <property type="protein sequence ID" value="UGS41598.1"/>
    <property type="molecule type" value="Genomic_DNA"/>
</dbReference>
<keyword evidence="2" id="KW-1185">Reference proteome</keyword>
<dbReference type="Proteomes" id="UP001199659">
    <property type="component" value="Chromosome"/>
</dbReference>
<reference evidence="1 2" key="1">
    <citation type="journal article" date="2022" name="Int. J. Syst. Evol. Microbiol.">
        <title>Pseudocitrobacter corydidari sp. nov., isolated from the Asian emerald cockroach Corydidarum magnifica.</title>
        <authorList>
            <person name="Guzman J."/>
            <person name="Poehlein A."/>
            <person name="Glaeser S.P."/>
            <person name="Schwengers O."/>
            <person name="Blom J."/>
            <person name="Hollensteiner J."/>
            <person name="Kampfer P."/>
            <person name="Vilcinskas A."/>
        </authorList>
    </citation>
    <scope>NUCLEOTIDE SEQUENCE [LARGE SCALE GENOMIC DNA]</scope>
    <source>
        <strain evidence="1">G163CM</strain>
    </source>
</reference>
<name>A0ABY3S645_9ENTR</name>
<organism evidence="1 2">
    <name type="scientific">Pseudocitrobacter corydidari</name>
    <dbReference type="NCBI Taxonomy" id="2891570"/>
    <lineage>
        <taxon>Bacteria</taxon>
        <taxon>Pseudomonadati</taxon>
        <taxon>Pseudomonadota</taxon>
        <taxon>Gammaproteobacteria</taxon>
        <taxon>Enterobacterales</taxon>
        <taxon>Enterobacteriaceae</taxon>
        <taxon>Pseudocitrobacter</taxon>
    </lineage>
</organism>
<accession>A0ABY3S645</accession>
<proteinExistence type="predicted"/>
<protein>
    <submittedName>
        <fullName evidence="1">Uncharacterized protein</fullName>
    </submittedName>
</protein>
<evidence type="ECO:0000313" key="2">
    <source>
        <dbReference type="Proteomes" id="UP001199659"/>
    </source>
</evidence>
<evidence type="ECO:0000313" key="1">
    <source>
        <dbReference type="EMBL" id="UGS41598.1"/>
    </source>
</evidence>
<sequence>MPVDGLTNRAISLLMYAAGMRVKVLCKDVKISSVFVRNKGMRHFSDVLRMSL</sequence>
<gene>
    <name evidence="1" type="ORF">G163CM_23150</name>
</gene>